<comment type="caution">
    <text evidence="1">The sequence shown here is derived from an EMBL/GenBank/DDBJ whole genome shotgun (WGS) entry which is preliminary data.</text>
</comment>
<sequence length="59" mass="6757">MTSSLEAHRHRWFVASSHQVSEGLVVYQRCDCGQWRVTGTPPYPVTYPDLALVDPARQR</sequence>
<proteinExistence type="predicted"/>
<evidence type="ECO:0000313" key="1">
    <source>
        <dbReference type="EMBL" id="TDD23309.1"/>
    </source>
</evidence>
<accession>A0A4R4WZI4</accession>
<evidence type="ECO:0000313" key="2">
    <source>
        <dbReference type="Proteomes" id="UP000295172"/>
    </source>
</evidence>
<dbReference type="Proteomes" id="UP000295172">
    <property type="component" value="Unassembled WGS sequence"/>
</dbReference>
<gene>
    <name evidence="1" type="ORF">E1218_18105</name>
</gene>
<organism evidence="1 2">
    <name type="scientific">Kribbella turkmenica</name>
    <dbReference type="NCBI Taxonomy" id="2530375"/>
    <lineage>
        <taxon>Bacteria</taxon>
        <taxon>Bacillati</taxon>
        <taxon>Actinomycetota</taxon>
        <taxon>Actinomycetes</taxon>
        <taxon>Propionibacteriales</taxon>
        <taxon>Kribbellaceae</taxon>
        <taxon>Kribbella</taxon>
    </lineage>
</organism>
<dbReference type="AlphaFoldDB" id="A0A4R4WZI4"/>
<dbReference type="EMBL" id="SMKR01000074">
    <property type="protein sequence ID" value="TDD23309.1"/>
    <property type="molecule type" value="Genomic_DNA"/>
</dbReference>
<dbReference type="RefSeq" id="WP_132321625.1">
    <property type="nucleotide sequence ID" value="NZ_SMKR01000074.1"/>
</dbReference>
<protein>
    <submittedName>
        <fullName evidence="1">Uncharacterized protein</fullName>
    </submittedName>
</protein>
<dbReference type="OrthoDB" id="4484477at2"/>
<reference evidence="1 2" key="1">
    <citation type="submission" date="2019-02" db="EMBL/GenBank/DDBJ databases">
        <title>Draft genome sequences of novel Actinobacteria.</title>
        <authorList>
            <person name="Sahin N."/>
            <person name="Ay H."/>
            <person name="Saygin H."/>
        </authorList>
    </citation>
    <scope>NUCLEOTIDE SEQUENCE [LARGE SCALE GENOMIC DNA]</scope>
    <source>
        <strain evidence="1 2">16K104</strain>
    </source>
</reference>
<keyword evidence="2" id="KW-1185">Reference proteome</keyword>
<name>A0A4R4WZI4_9ACTN</name>